<dbReference type="PANTHER" id="PTHR47331:SF5">
    <property type="entry name" value="RIBONUCLEASE H"/>
    <property type="match status" value="1"/>
</dbReference>
<reference evidence="2 3" key="1">
    <citation type="submission" date="2019-04" db="EMBL/GenBank/DDBJ databases">
        <title>Chromosome genome assembly for Takifugu flavidus.</title>
        <authorList>
            <person name="Xiao S."/>
        </authorList>
    </citation>
    <scope>NUCLEOTIDE SEQUENCE [LARGE SCALE GENOMIC DNA]</scope>
    <source>
        <strain evidence="2">HTHZ2018</strain>
        <tissue evidence="2">Muscle</tissue>
    </source>
</reference>
<protein>
    <submittedName>
        <fullName evidence="2">Uncharacterized protein</fullName>
    </submittedName>
</protein>
<evidence type="ECO:0000256" key="1">
    <source>
        <dbReference type="SAM" id="MobiDB-lite"/>
    </source>
</evidence>
<feature type="compositionally biased region" description="Polar residues" evidence="1">
    <location>
        <begin position="51"/>
        <end position="60"/>
    </location>
</feature>
<evidence type="ECO:0000313" key="2">
    <source>
        <dbReference type="EMBL" id="TWW60802.1"/>
    </source>
</evidence>
<accession>A0A5C6N035</accession>
<keyword evidence="3" id="KW-1185">Reference proteome</keyword>
<name>A0A5C6N035_9TELE</name>
<proteinExistence type="predicted"/>
<evidence type="ECO:0000313" key="3">
    <source>
        <dbReference type="Proteomes" id="UP000324091"/>
    </source>
</evidence>
<dbReference type="Proteomes" id="UP000324091">
    <property type="component" value="Chromosome 5"/>
</dbReference>
<feature type="region of interest" description="Disordered" evidence="1">
    <location>
        <begin position="1"/>
        <end position="79"/>
    </location>
</feature>
<comment type="caution">
    <text evidence="2">The sequence shown here is derived from an EMBL/GenBank/DDBJ whole genome shotgun (WGS) entry which is preliminary data.</text>
</comment>
<feature type="compositionally biased region" description="Basic and acidic residues" evidence="1">
    <location>
        <begin position="21"/>
        <end position="47"/>
    </location>
</feature>
<dbReference type="AlphaFoldDB" id="A0A5C6N035"/>
<gene>
    <name evidence="2" type="ORF">D4764_05G0008920</name>
</gene>
<dbReference type="EMBL" id="RHFK02000018">
    <property type="protein sequence ID" value="TWW60802.1"/>
    <property type="molecule type" value="Genomic_DNA"/>
</dbReference>
<sequence>MNTGGAEKLRYTRNNITDLIGEERRGEERRGEERRGEEERRGNHDPRLWGSQVSQHSESGAVSWDDKVSLAPPGSSESSESWFIPQHVVHQNGKDRVFFDCTFRYRGQSLNELLLLRVPLLGVLLRFRQHSDPTAELGELRFIWRDMQRNREPPVPEPLLSTFLTKVKEILNGKPLGYISVDAADPDPFTPHVLLTGWYNPLRCRSYATPTVS</sequence>
<organism evidence="2 3">
    <name type="scientific">Takifugu flavidus</name>
    <name type="common">sansaifugu</name>
    <dbReference type="NCBI Taxonomy" id="433684"/>
    <lineage>
        <taxon>Eukaryota</taxon>
        <taxon>Metazoa</taxon>
        <taxon>Chordata</taxon>
        <taxon>Craniata</taxon>
        <taxon>Vertebrata</taxon>
        <taxon>Euteleostomi</taxon>
        <taxon>Actinopterygii</taxon>
        <taxon>Neopterygii</taxon>
        <taxon>Teleostei</taxon>
        <taxon>Neoteleostei</taxon>
        <taxon>Acanthomorphata</taxon>
        <taxon>Eupercaria</taxon>
        <taxon>Tetraodontiformes</taxon>
        <taxon>Tetradontoidea</taxon>
        <taxon>Tetraodontidae</taxon>
        <taxon>Takifugu</taxon>
    </lineage>
</organism>
<dbReference type="PANTHER" id="PTHR47331">
    <property type="entry name" value="PHD-TYPE DOMAIN-CONTAINING PROTEIN"/>
    <property type="match status" value="1"/>
</dbReference>